<gene>
    <name evidence="1" type="ORF">VV01_20570</name>
</gene>
<dbReference type="Proteomes" id="UP000037397">
    <property type="component" value="Unassembled WGS sequence"/>
</dbReference>
<dbReference type="OrthoDB" id="8479417at2"/>
<dbReference type="EMBL" id="LAIR01000002">
    <property type="protein sequence ID" value="KNX38980.1"/>
    <property type="molecule type" value="Genomic_DNA"/>
</dbReference>
<accession>A0A0L6CMX0</accession>
<dbReference type="Gene3D" id="3.90.1150.30">
    <property type="match status" value="1"/>
</dbReference>
<dbReference type="InterPro" id="IPR038056">
    <property type="entry name" value="YjbR-like_sf"/>
</dbReference>
<dbReference type="GO" id="GO:0016740">
    <property type="term" value="F:transferase activity"/>
    <property type="evidence" value="ECO:0007669"/>
    <property type="project" value="UniProtKB-KW"/>
</dbReference>
<proteinExistence type="predicted"/>
<keyword evidence="1" id="KW-0808">Transferase</keyword>
<dbReference type="InterPro" id="IPR058532">
    <property type="entry name" value="YjbR/MT2646/Rv2570-like"/>
</dbReference>
<sequence length="135" mass="15038">MAHPRRYDDGDQFLARVRELALALPGAKEKESHGHPAFYTTKVFAYYGASLKGSHYATVYDQSVVVMPDADERLALLEDERFFEPAYLGPSGWIGMNLLAAEPDWVEVGELLDMSYRNTAPKKLIAELDARSTAG</sequence>
<dbReference type="AlphaFoldDB" id="A0A0L6CMX0"/>
<organism evidence="1 2">
    <name type="scientific">Luteipulveratus halotolerans</name>
    <dbReference type="NCBI Taxonomy" id="1631356"/>
    <lineage>
        <taxon>Bacteria</taxon>
        <taxon>Bacillati</taxon>
        <taxon>Actinomycetota</taxon>
        <taxon>Actinomycetes</taxon>
        <taxon>Micrococcales</taxon>
        <taxon>Dermacoccaceae</taxon>
        <taxon>Luteipulveratus</taxon>
    </lineage>
</organism>
<evidence type="ECO:0000313" key="2">
    <source>
        <dbReference type="Proteomes" id="UP000037397"/>
    </source>
</evidence>
<keyword evidence="2" id="KW-1185">Reference proteome</keyword>
<dbReference type="RefSeq" id="WP_050671519.1">
    <property type="nucleotide sequence ID" value="NZ_LAIR01000002.1"/>
</dbReference>
<evidence type="ECO:0000313" key="1">
    <source>
        <dbReference type="EMBL" id="KNX38980.1"/>
    </source>
</evidence>
<comment type="caution">
    <text evidence="1">The sequence shown here is derived from an EMBL/GenBank/DDBJ whole genome shotgun (WGS) entry which is preliminary data.</text>
</comment>
<dbReference type="Pfam" id="PF04237">
    <property type="entry name" value="YjbR"/>
    <property type="match status" value="1"/>
</dbReference>
<name>A0A0L6CMX0_9MICO</name>
<reference evidence="2" key="1">
    <citation type="submission" date="2015-03" db="EMBL/GenBank/DDBJ databases">
        <title>Luteipulveratus halotolerans sp. nov., a novel actinobacterium (Dermacoccaceae) from Sarawak, Malaysia.</title>
        <authorList>
            <person name="Juboi H."/>
            <person name="Basik A."/>
            <person name="Shamsul S.S."/>
            <person name="Arnold P."/>
            <person name="Schmitt E.K."/>
            <person name="Sanglier J.-J."/>
            <person name="Yeo T."/>
        </authorList>
    </citation>
    <scope>NUCLEOTIDE SEQUENCE [LARGE SCALE GENOMIC DNA]</scope>
    <source>
        <strain evidence="2">C296001</strain>
    </source>
</reference>
<protein>
    <submittedName>
        <fullName evidence="1">Phosphoribosylglycinamide formyltransferase</fullName>
    </submittedName>
</protein>
<dbReference type="STRING" id="1631356.VV01_20570"/>
<dbReference type="SUPFAM" id="SSF142906">
    <property type="entry name" value="YjbR-like"/>
    <property type="match status" value="1"/>
</dbReference>